<keyword evidence="2" id="KW-1185">Reference proteome</keyword>
<dbReference type="EMBL" id="JXMU01000010">
    <property type="protein sequence ID" value="KPB01565.1"/>
    <property type="molecule type" value="Genomic_DNA"/>
</dbReference>
<evidence type="ECO:0000313" key="2">
    <source>
        <dbReference type="Proteomes" id="UP000038011"/>
    </source>
</evidence>
<accession>A0A0N0E7T3</accession>
<dbReference type="AlphaFoldDB" id="A0A0N0E7T3"/>
<name>A0A0N0E7T3_9HYPH</name>
<proteinExistence type="predicted"/>
<comment type="caution">
    <text evidence="1">The sequence shown here is derived from an EMBL/GenBank/DDBJ whole genome shotgun (WGS) entry which is preliminary data.</text>
</comment>
<dbReference type="Proteomes" id="UP000038011">
    <property type="component" value="Unassembled WGS sequence"/>
</dbReference>
<evidence type="ECO:0000313" key="1">
    <source>
        <dbReference type="EMBL" id="KPB01565.1"/>
    </source>
</evidence>
<organism evidence="1 2">
    <name type="scientific">Ahrensia marina</name>
    <dbReference type="NCBI Taxonomy" id="1514904"/>
    <lineage>
        <taxon>Bacteria</taxon>
        <taxon>Pseudomonadati</taxon>
        <taxon>Pseudomonadota</taxon>
        <taxon>Alphaproteobacteria</taxon>
        <taxon>Hyphomicrobiales</taxon>
        <taxon>Ahrensiaceae</taxon>
        <taxon>Ahrensia</taxon>
    </lineage>
</organism>
<protein>
    <submittedName>
        <fullName evidence="1">Uncharacterized protein</fullName>
    </submittedName>
</protein>
<reference evidence="1 2" key="1">
    <citation type="submission" date="2015-01" db="EMBL/GenBank/DDBJ databases">
        <title>Ahrensia donghaiensis sp. nov., a novel dimethylsulphoniopropionate-cleavage bacterium isolated from seawater and emended descriptions of the genus Ahrensia and Ahrensia kielensis.</title>
        <authorList>
            <person name="Liu J."/>
        </authorList>
    </citation>
    <scope>NUCLEOTIDE SEQUENCE [LARGE SCALE GENOMIC DNA]</scope>
    <source>
        <strain evidence="1 2">LZD062</strain>
    </source>
</reference>
<gene>
    <name evidence="1" type="ORF">SU32_08360</name>
</gene>
<dbReference type="PATRIC" id="fig|1514904.3.peg.489"/>
<sequence>MELIRNGDDIARENRIQRAKTVDEICGRNCFPYPSDRECGFHFPNNGIWMPRIATQTLSAENILKSIKESLLEKEGISRKNRRSLSNTKNLKTLFSESKSKESIFSELQDNLPISDEITKNQFIERFLAGSISPRALNKELQRWITDPVYFFDFWYVFSNKNNHLEEMVEGPFTKLKLAIDELIIKKKQHNEAVSKYKKAYREFKKTHFASGRKNTPDLNGKVSKHQGINQFEFSEYDFNKHLKGINYINCYIKALIDEKIIPNDSDFGDLMHLYQHDQVDLIRIDKRMHNIFSECKYIATNKLVKRRTDLLAKITEAHSNK</sequence>